<feature type="domain" description="CCA-adding enzyme C-terminal" evidence="12">
    <location>
        <begin position="259"/>
        <end position="412"/>
    </location>
</feature>
<dbReference type="GO" id="GO:0000166">
    <property type="term" value="F:nucleotide binding"/>
    <property type="evidence" value="ECO:0007669"/>
    <property type="project" value="UniProtKB-KW"/>
</dbReference>
<dbReference type="SUPFAM" id="SSF81301">
    <property type="entry name" value="Nucleotidyltransferase"/>
    <property type="match status" value="1"/>
</dbReference>
<dbReference type="GO" id="GO:0008033">
    <property type="term" value="P:tRNA processing"/>
    <property type="evidence" value="ECO:0007669"/>
    <property type="project" value="UniProtKB-KW"/>
</dbReference>
<dbReference type="SUPFAM" id="SSF81891">
    <property type="entry name" value="Poly A polymerase C-terminal region-like"/>
    <property type="match status" value="1"/>
</dbReference>
<dbReference type="GO" id="GO:0046872">
    <property type="term" value="F:metal ion binding"/>
    <property type="evidence" value="ECO:0007669"/>
    <property type="project" value="UniProtKB-KW"/>
</dbReference>
<sequence>MTEGKWRVMPEMMAGALPVLEKLNSQGFEAVFVGGCVRDTIMGLHIHDVDIATAALPEQVMEIFPDSIPTGLQHGTITVRFQNELYEVTTFRTESEYEQHRRPAGVRFIASLEGDLLRRDLTINAMALMADGKLYDPFKGLLDIERRLIRCVGDADARFQEDALRMLRAVRFAAKFSYSFAYRTWRALRSHHHLLRHIAMERVMAELDQMIEGPRPAAAMKLLGASGLLQHTAKPLPALTDIQKNMRWDKLAELKPSLRWAALLAYSGATVGQTETTMESLRFPGRLKASVMAVIRLQLQMKHALAARSYSEENQLRREWTICVLEYGAEAAADWLEILILEESYPDFAMTFKQWLEEMPATVLKQLKIDGHALAQGVKRQPGSWMGSAMKRLLLAVAMQQLPNEPHRLLEQAKLWIAEDMTNDDE</sequence>
<evidence type="ECO:0000313" key="13">
    <source>
        <dbReference type="EMBL" id="GGG58485.1"/>
    </source>
</evidence>
<dbReference type="Gene3D" id="3.30.460.10">
    <property type="entry name" value="Beta Polymerase, domain 2"/>
    <property type="match status" value="1"/>
</dbReference>
<evidence type="ECO:0000256" key="3">
    <source>
        <dbReference type="ARBA" id="ARBA00022694"/>
    </source>
</evidence>
<evidence type="ECO:0000256" key="5">
    <source>
        <dbReference type="ARBA" id="ARBA00022723"/>
    </source>
</evidence>
<evidence type="ECO:0000259" key="12">
    <source>
        <dbReference type="Pfam" id="PF13735"/>
    </source>
</evidence>
<dbReference type="InterPro" id="IPR032810">
    <property type="entry name" value="CCA-adding_enz_C"/>
</dbReference>
<organism evidence="13 14">
    <name type="scientific">Paenibacillus radicis</name>
    <name type="common">ex Gao et al. 2016</name>
    <dbReference type="NCBI Taxonomy" id="1737354"/>
    <lineage>
        <taxon>Bacteria</taxon>
        <taxon>Bacillati</taxon>
        <taxon>Bacillota</taxon>
        <taxon>Bacilli</taxon>
        <taxon>Bacillales</taxon>
        <taxon>Paenibacillaceae</taxon>
        <taxon>Paenibacillus</taxon>
    </lineage>
</organism>
<keyword evidence="3" id="KW-0819">tRNA processing</keyword>
<evidence type="ECO:0000256" key="8">
    <source>
        <dbReference type="ARBA" id="ARBA00022884"/>
    </source>
</evidence>
<dbReference type="CDD" id="cd05398">
    <property type="entry name" value="NT_ClassII-CCAase"/>
    <property type="match status" value="1"/>
</dbReference>
<name>A0A917GW87_9BACL</name>
<dbReference type="Gene3D" id="1.10.246.80">
    <property type="match status" value="1"/>
</dbReference>
<dbReference type="InterPro" id="IPR032828">
    <property type="entry name" value="PolyA_RNA-bd"/>
</dbReference>
<evidence type="ECO:0000259" key="10">
    <source>
        <dbReference type="Pfam" id="PF01743"/>
    </source>
</evidence>
<evidence type="ECO:0000256" key="9">
    <source>
        <dbReference type="RuleBase" id="RU003953"/>
    </source>
</evidence>
<dbReference type="InterPro" id="IPR050264">
    <property type="entry name" value="Bact_CCA-adding_enz_type3_sf"/>
</dbReference>
<dbReference type="GO" id="GO:0000049">
    <property type="term" value="F:tRNA binding"/>
    <property type="evidence" value="ECO:0007669"/>
    <property type="project" value="TreeGrafter"/>
</dbReference>
<evidence type="ECO:0000313" key="14">
    <source>
        <dbReference type="Proteomes" id="UP000600247"/>
    </source>
</evidence>
<dbReference type="InterPro" id="IPR043519">
    <property type="entry name" value="NT_sf"/>
</dbReference>
<feature type="domain" description="tRNA nucleotidyltransferase/poly(A) polymerase RNA and SrmB- binding" evidence="11">
    <location>
        <begin position="180"/>
        <end position="232"/>
    </location>
</feature>
<reference evidence="13 14" key="1">
    <citation type="journal article" date="2014" name="Int. J. Syst. Evol. Microbiol.">
        <title>Complete genome sequence of Corynebacterium casei LMG S-19264T (=DSM 44701T), isolated from a smear-ripened cheese.</title>
        <authorList>
            <consortium name="US DOE Joint Genome Institute (JGI-PGF)"/>
            <person name="Walter F."/>
            <person name="Albersmeier A."/>
            <person name="Kalinowski J."/>
            <person name="Ruckert C."/>
        </authorList>
    </citation>
    <scope>NUCLEOTIDE SEQUENCE [LARGE SCALE GENOMIC DNA]</scope>
    <source>
        <strain evidence="13 14">CGMCC 1.15286</strain>
    </source>
</reference>
<accession>A0A917GW87</accession>
<keyword evidence="2 9" id="KW-0808">Transferase</keyword>
<keyword evidence="6" id="KW-0547">Nucleotide-binding</keyword>
<gene>
    <name evidence="13" type="primary">cca</name>
    <name evidence="13" type="ORF">GCM10010918_09480</name>
</gene>
<proteinExistence type="inferred from homology"/>
<feature type="domain" description="Poly A polymerase head" evidence="10">
    <location>
        <begin position="32"/>
        <end position="150"/>
    </location>
</feature>
<dbReference type="Pfam" id="PF01743">
    <property type="entry name" value="PolyA_pol"/>
    <property type="match status" value="1"/>
</dbReference>
<dbReference type="Pfam" id="PF12627">
    <property type="entry name" value="PolyA_pol_RNAbd"/>
    <property type="match status" value="1"/>
</dbReference>
<evidence type="ECO:0000256" key="2">
    <source>
        <dbReference type="ARBA" id="ARBA00022679"/>
    </source>
</evidence>
<comment type="cofactor">
    <cofactor evidence="1">
        <name>Mg(2+)</name>
        <dbReference type="ChEBI" id="CHEBI:18420"/>
    </cofactor>
</comment>
<dbReference type="Gene3D" id="1.10.3090.10">
    <property type="entry name" value="cca-adding enzyme, domain 2"/>
    <property type="match status" value="1"/>
</dbReference>
<evidence type="ECO:0000256" key="7">
    <source>
        <dbReference type="ARBA" id="ARBA00022842"/>
    </source>
</evidence>
<evidence type="ECO:0000256" key="4">
    <source>
        <dbReference type="ARBA" id="ARBA00022695"/>
    </source>
</evidence>
<dbReference type="PANTHER" id="PTHR46173">
    <property type="entry name" value="CCA TRNA NUCLEOTIDYLTRANSFERASE 1, MITOCHONDRIAL"/>
    <property type="match status" value="1"/>
</dbReference>
<dbReference type="GO" id="GO:0016779">
    <property type="term" value="F:nucleotidyltransferase activity"/>
    <property type="evidence" value="ECO:0007669"/>
    <property type="project" value="UniProtKB-KW"/>
</dbReference>
<protein>
    <submittedName>
        <fullName evidence="13">CCA-adding enzyme</fullName>
    </submittedName>
</protein>
<keyword evidence="5" id="KW-0479">Metal-binding</keyword>
<evidence type="ECO:0000256" key="1">
    <source>
        <dbReference type="ARBA" id="ARBA00001946"/>
    </source>
</evidence>
<keyword evidence="4" id="KW-0548">Nucleotidyltransferase</keyword>
<keyword evidence="8 9" id="KW-0694">RNA-binding</keyword>
<comment type="similarity">
    <text evidence="9">Belongs to the tRNA nucleotidyltransferase/poly(A) polymerase family.</text>
</comment>
<evidence type="ECO:0000259" key="11">
    <source>
        <dbReference type="Pfam" id="PF12627"/>
    </source>
</evidence>
<dbReference type="Pfam" id="PF13735">
    <property type="entry name" value="tRNA_NucTran2_2"/>
    <property type="match status" value="1"/>
</dbReference>
<dbReference type="EMBL" id="BMHY01000001">
    <property type="protein sequence ID" value="GGG58485.1"/>
    <property type="molecule type" value="Genomic_DNA"/>
</dbReference>
<keyword evidence="7" id="KW-0460">Magnesium</keyword>
<dbReference type="PANTHER" id="PTHR46173:SF1">
    <property type="entry name" value="CCA TRNA NUCLEOTIDYLTRANSFERASE 1, MITOCHONDRIAL"/>
    <property type="match status" value="1"/>
</dbReference>
<evidence type="ECO:0000256" key="6">
    <source>
        <dbReference type="ARBA" id="ARBA00022741"/>
    </source>
</evidence>
<dbReference type="RefSeq" id="WP_188887733.1">
    <property type="nucleotide sequence ID" value="NZ_BMHY01000001.1"/>
</dbReference>
<dbReference type="NCBIfam" id="NF009814">
    <property type="entry name" value="PRK13299.1"/>
    <property type="match status" value="1"/>
</dbReference>
<comment type="caution">
    <text evidence="13">The sequence shown here is derived from an EMBL/GenBank/DDBJ whole genome shotgun (WGS) entry which is preliminary data.</text>
</comment>
<keyword evidence="14" id="KW-1185">Reference proteome</keyword>
<dbReference type="AlphaFoldDB" id="A0A917GW87"/>
<dbReference type="Proteomes" id="UP000600247">
    <property type="component" value="Unassembled WGS sequence"/>
</dbReference>
<dbReference type="InterPro" id="IPR002646">
    <property type="entry name" value="PolA_pol_head_dom"/>
</dbReference>